<name>A0A0S2W7C0_9FIRM</name>
<dbReference type="PRINTS" id="PR00411">
    <property type="entry name" value="PNDRDTASEI"/>
</dbReference>
<dbReference type="GO" id="GO:0008691">
    <property type="term" value="F:3-hydroxybutyryl-CoA dehydrogenase activity"/>
    <property type="evidence" value="ECO:0007669"/>
    <property type="project" value="TreeGrafter"/>
</dbReference>
<dbReference type="PIRSF" id="PIRSF000105">
    <property type="entry name" value="HCDH"/>
    <property type="match status" value="1"/>
</dbReference>
<dbReference type="EMBL" id="CP011307">
    <property type="protein sequence ID" value="ALP94896.1"/>
    <property type="molecule type" value="Genomic_DNA"/>
</dbReference>
<feature type="binding site" evidence="6">
    <location>
        <position position="124"/>
    </location>
    <ligand>
        <name>NAD(+)</name>
        <dbReference type="ChEBI" id="CHEBI:57540"/>
    </ligand>
</feature>
<dbReference type="Gene3D" id="1.10.1040.10">
    <property type="entry name" value="N-(1-d-carboxylethyl)-l-norvaline Dehydrogenase, domain 2"/>
    <property type="match status" value="1"/>
</dbReference>
<evidence type="ECO:0000256" key="7">
    <source>
        <dbReference type="PIRSR" id="PIRSR000105-3"/>
    </source>
</evidence>
<feature type="domain" description="3-hydroxyacyl-CoA dehydrogenase C-terminal" evidence="8">
    <location>
        <begin position="213"/>
        <end position="309"/>
    </location>
</feature>
<feature type="binding site" evidence="7">
    <location>
        <position position="146"/>
    </location>
    <ligand>
        <name>CoA</name>
        <dbReference type="ChEBI" id="CHEBI:57287"/>
    </ligand>
</feature>
<evidence type="ECO:0000259" key="8">
    <source>
        <dbReference type="Pfam" id="PF00725"/>
    </source>
</evidence>
<keyword evidence="11" id="KW-1185">Reference proteome</keyword>
<feature type="binding site" evidence="7">
    <location>
        <position position="83"/>
    </location>
    <ligand>
        <name>CoA</name>
        <dbReference type="ChEBI" id="CHEBI:57287"/>
    </ligand>
</feature>
<gene>
    <name evidence="10" type="ORF">IB211_02505</name>
</gene>
<feature type="binding site" evidence="6">
    <location>
        <begin position="37"/>
        <end position="42"/>
    </location>
    <ligand>
        <name>NAD(+)</name>
        <dbReference type="ChEBI" id="CHEBI:57540"/>
    </ligand>
</feature>
<dbReference type="NCBIfam" id="NF004474">
    <property type="entry name" value="PRK05808.1"/>
    <property type="match status" value="1"/>
</dbReference>
<feature type="binding site" evidence="6">
    <location>
        <position position="301"/>
    </location>
    <ligand>
        <name>NAD(+)</name>
        <dbReference type="ChEBI" id="CHEBI:57540"/>
    </ligand>
</feature>
<accession>A0A0S2W7C0</accession>
<evidence type="ECO:0000256" key="3">
    <source>
        <dbReference type="ARBA" id="ARBA00023002"/>
    </source>
</evidence>
<sequence length="312" mass="33847">MSPVIARPDDQVWNMILQDLHKNEKGYAIMKKIVVIGSGTMGLDIAQVFAKKSFDVVVRDISDEILKANEARLNKSLDKLVAKGKMDEAKKADILAHMSFTTDLNLAADADLVIEAATENPTIKKGIFTDLDGICKPETILASNTSSISITEIGAVTKRPEQVIGMHFFNPATVMKLVEVIRGAKTSDETYSTIAALASELGKEPVEVNEAPGFVVNKILIPLVNEGIDLVYTGVASVEGVDKAMKLGANHPMGPLELGDLIGLDVCLAIMDVLYQETGDSKYRASLLLRKMVRAGYLGRKTGKGFYDYSKK</sequence>
<comment type="similarity">
    <text evidence="2">Belongs to the 3-hydroxyacyl-CoA dehydrogenase family.</text>
</comment>
<dbReference type="SUPFAM" id="SSF48179">
    <property type="entry name" value="6-phosphogluconate dehydrogenase C-terminal domain-like"/>
    <property type="match status" value="1"/>
</dbReference>
<dbReference type="eggNOG" id="COG1250">
    <property type="taxonomic scope" value="Bacteria"/>
</dbReference>
<dbReference type="Proteomes" id="UP000064844">
    <property type="component" value="Chromosome"/>
</dbReference>
<dbReference type="InterPro" id="IPR013328">
    <property type="entry name" value="6PGD_dom2"/>
</dbReference>
<reference evidence="11" key="2">
    <citation type="submission" date="2015-04" db="EMBL/GenBank/DDBJ databases">
        <title>A butyrogenic pathway from the amino acid lysine in a human gut commensal.</title>
        <authorList>
            <person name="de Vos W.M."/>
            <person name="Bui N.T.P."/>
            <person name="Plugge C.M."/>
            <person name="Ritari J."/>
        </authorList>
    </citation>
    <scope>NUCLEOTIDE SEQUENCE [LARGE SCALE GENOMIC DNA]</scope>
    <source>
        <strain evidence="11">AF211</strain>
    </source>
</reference>
<protein>
    <recommendedName>
        <fullName evidence="4">3-hydroxybutyryl-CoA dehydrogenase</fullName>
    </recommendedName>
</protein>
<dbReference type="STRING" id="1297617.IB211_02505"/>
<dbReference type="GO" id="GO:0070403">
    <property type="term" value="F:NAD+ binding"/>
    <property type="evidence" value="ECO:0007669"/>
    <property type="project" value="InterPro"/>
</dbReference>
<dbReference type="InterPro" id="IPR008927">
    <property type="entry name" value="6-PGluconate_DH-like_C_sf"/>
</dbReference>
<dbReference type="SUPFAM" id="SSF51735">
    <property type="entry name" value="NAD(P)-binding Rossmann-fold domains"/>
    <property type="match status" value="1"/>
</dbReference>
<evidence type="ECO:0000259" key="9">
    <source>
        <dbReference type="Pfam" id="PF02737"/>
    </source>
</evidence>
<dbReference type="Pfam" id="PF02737">
    <property type="entry name" value="3HCDH_N"/>
    <property type="match status" value="1"/>
</dbReference>
<evidence type="ECO:0000313" key="11">
    <source>
        <dbReference type="Proteomes" id="UP000064844"/>
    </source>
</evidence>
<dbReference type="GO" id="GO:0006635">
    <property type="term" value="P:fatty acid beta-oxidation"/>
    <property type="evidence" value="ECO:0007669"/>
    <property type="project" value="TreeGrafter"/>
</dbReference>
<evidence type="ECO:0000256" key="6">
    <source>
        <dbReference type="PIRSR" id="PIRSR000105-2"/>
    </source>
</evidence>
<comment type="pathway">
    <text evidence="1">Lipid metabolism; butanoate metabolism.</text>
</comment>
<dbReference type="InterPro" id="IPR006108">
    <property type="entry name" value="3HC_DH_C"/>
</dbReference>
<dbReference type="FunFam" id="3.40.50.720:FF:000009">
    <property type="entry name" value="Fatty oxidation complex, alpha subunit"/>
    <property type="match status" value="1"/>
</dbReference>
<keyword evidence="6" id="KW-0520">NAD</keyword>
<reference evidence="10 11" key="1">
    <citation type="journal article" date="2015" name="Nat. Commun.">
        <title>Production of butyrate from lysine and the Amadori product fructoselysine by a human gut commensal.</title>
        <authorList>
            <person name="Bui T.P."/>
            <person name="Ritari J."/>
            <person name="Boeren S."/>
            <person name="de Waard P."/>
            <person name="Plugge C.M."/>
            <person name="de Vos W.M."/>
        </authorList>
    </citation>
    <scope>NUCLEOTIDE SEQUENCE [LARGE SCALE GENOMIC DNA]</scope>
    <source>
        <strain evidence="10 11">AF211</strain>
    </source>
</reference>
<evidence type="ECO:0000256" key="5">
    <source>
        <dbReference type="PIRSR" id="PIRSR000105-1"/>
    </source>
</evidence>
<feature type="binding site" evidence="6">
    <location>
        <position position="60"/>
    </location>
    <ligand>
        <name>NAD(+)</name>
        <dbReference type="ChEBI" id="CHEBI:57540"/>
    </ligand>
</feature>
<proteinExistence type="inferred from homology"/>
<feature type="site" description="Important for catalytic activity" evidence="5">
    <location>
        <position position="167"/>
    </location>
</feature>
<evidence type="ECO:0000256" key="1">
    <source>
        <dbReference type="ARBA" id="ARBA00005086"/>
    </source>
</evidence>
<dbReference type="PATRIC" id="fig|1297617.4.peg.2576"/>
<dbReference type="InterPro" id="IPR036291">
    <property type="entry name" value="NAD(P)-bd_dom_sf"/>
</dbReference>
<evidence type="ECO:0000313" key="10">
    <source>
        <dbReference type="EMBL" id="ALP94896.1"/>
    </source>
</evidence>
<dbReference type="PANTHER" id="PTHR48075">
    <property type="entry name" value="3-HYDROXYACYL-COA DEHYDROGENASE FAMILY PROTEIN"/>
    <property type="match status" value="1"/>
</dbReference>
<evidence type="ECO:0000256" key="2">
    <source>
        <dbReference type="ARBA" id="ARBA00009463"/>
    </source>
</evidence>
<organism evidence="10 11">
    <name type="scientific">Intestinimonas butyriciproducens</name>
    <dbReference type="NCBI Taxonomy" id="1297617"/>
    <lineage>
        <taxon>Bacteria</taxon>
        <taxon>Bacillati</taxon>
        <taxon>Bacillota</taxon>
        <taxon>Clostridia</taxon>
        <taxon>Eubacteriales</taxon>
        <taxon>Intestinimonas</taxon>
    </lineage>
</organism>
<dbReference type="Gene3D" id="3.40.50.720">
    <property type="entry name" value="NAD(P)-binding Rossmann-like Domain"/>
    <property type="match status" value="1"/>
</dbReference>
<feature type="binding site" evidence="7">
    <location>
        <position position="76"/>
    </location>
    <ligand>
        <name>CoA</name>
        <dbReference type="ChEBI" id="CHEBI:57287"/>
    </ligand>
</feature>
<dbReference type="KEGG" id="ibu:IB211_02505"/>
<feature type="binding site" evidence="6">
    <location>
        <position position="146"/>
    </location>
    <ligand>
        <name>NAD(+)</name>
        <dbReference type="ChEBI" id="CHEBI:57540"/>
    </ligand>
</feature>
<evidence type="ECO:0000256" key="4">
    <source>
        <dbReference type="ARBA" id="ARBA00067747"/>
    </source>
</evidence>
<dbReference type="InterPro" id="IPR006176">
    <property type="entry name" value="3-OHacyl-CoA_DH_NAD-bd"/>
</dbReference>
<keyword evidence="3 10" id="KW-0560">Oxidoreductase</keyword>
<feature type="domain" description="3-hydroxyacyl-CoA dehydrogenase NAD binding" evidence="9">
    <location>
        <begin position="32"/>
        <end position="210"/>
    </location>
</feature>
<feature type="binding site" evidence="6">
    <location>
        <position position="170"/>
    </location>
    <ligand>
        <name>NAD(+)</name>
        <dbReference type="ChEBI" id="CHEBI:57540"/>
    </ligand>
</feature>
<dbReference type="AlphaFoldDB" id="A0A0S2W7C0"/>
<dbReference type="PANTHER" id="PTHR48075:SF5">
    <property type="entry name" value="3-HYDROXYBUTYRYL-COA DEHYDROGENASE"/>
    <property type="match status" value="1"/>
</dbReference>
<feature type="binding site" evidence="6">
    <location>
        <position position="119"/>
    </location>
    <ligand>
        <name>NAD(+)</name>
        <dbReference type="ChEBI" id="CHEBI:57540"/>
    </ligand>
</feature>
<dbReference type="Pfam" id="PF00725">
    <property type="entry name" value="3HCDH"/>
    <property type="match status" value="1"/>
</dbReference>
<dbReference type="InterPro" id="IPR022694">
    <property type="entry name" value="3-OHacyl-CoA_DH"/>
</dbReference>